<dbReference type="SMART" id="SM00028">
    <property type="entry name" value="TPR"/>
    <property type="match status" value="8"/>
</dbReference>
<name>A0A2C9ZZM7_PSEDV</name>
<feature type="repeat" description="TPR" evidence="3">
    <location>
        <begin position="242"/>
        <end position="275"/>
    </location>
</feature>
<dbReference type="PANTHER" id="PTHR10098:SF108">
    <property type="entry name" value="TETRATRICOPEPTIDE REPEAT PROTEIN 28"/>
    <property type="match status" value="1"/>
</dbReference>
<evidence type="ECO:0000313" key="9">
    <source>
        <dbReference type="Proteomes" id="UP000194841"/>
    </source>
</evidence>
<proteinExistence type="predicted"/>
<dbReference type="InterPro" id="IPR003594">
    <property type="entry name" value="HATPase_dom"/>
</dbReference>
<evidence type="ECO:0000313" key="8">
    <source>
        <dbReference type="EMBL" id="OUL56224.1"/>
    </source>
</evidence>
<keyword evidence="5" id="KW-1133">Transmembrane helix</keyword>
<dbReference type="Pfam" id="PF08447">
    <property type="entry name" value="PAS_3"/>
    <property type="match status" value="1"/>
</dbReference>
<feature type="coiled-coil region" evidence="4">
    <location>
        <begin position="135"/>
        <end position="162"/>
    </location>
</feature>
<dbReference type="Gene3D" id="3.30.450.20">
    <property type="entry name" value="PAS domain"/>
    <property type="match status" value="1"/>
</dbReference>
<dbReference type="Pfam" id="PF02518">
    <property type="entry name" value="HATPase_c"/>
    <property type="match status" value="1"/>
</dbReference>
<dbReference type="InterPro" id="IPR035965">
    <property type="entry name" value="PAS-like_dom_sf"/>
</dbReference>
<dbReference type="PANTHER" id="PTHR10098">
    <property type="entry name" value="RAPSYN-RELATED"/>
    <property type="match status" value="1"/>
</dbReference>
<comment type="catalytic activity">
    <reaction evidence="1">
        <text>ATP + protein L-histidine = ADP + protein N-phospho-L-histidine.</text>
        <dbReference type="EC" id="2.7.13.3"/>
    </reaction>
</comment>
<dbReference type="InterPro" id="IPR036890">
    <property type="entry name" value="HATPase_C_sf"/>
</dbReference>
<keyword evidence="5" id="KW-0812">Transmembrane</keyword>
<evidence type="ECO:0000256" key="4">
    <source>
        <dbReference type="SAM" id="Coils"/>
    </source>
</evidence>
<dbReference type="Pfam" id="PF13424">
    <property type="entry name" value="TPR_12"/>
    <property type="match status" value="2"/>
</dbReference>
<evidence type="ECO:0000256" key="3">
    <source>
        <dbReference type="PROSITE-ProRule" id="PRU00339"/>
    </source>
</evidence>
<dbReference type="InterPro" id="IPR000700">
    <property type="entry name" value="PAS-assoc_C"/>
</dbReference>
<comment type="caution">
    <text evidence="8">The sequence shown here is derived from an EMBL/GenBank/DDBJ whole genome shotgun (WGS) entry which is preliminary data.</text>
</comment>
<dbReference type="Gene3D" id="1.10.287.130">
    <property type="match status" value="1"/>
</dbReference>
<protein>
    <recommendedName>
        <fullName evidence="2">histidine kinase</fullName>
        <ecNumber evidence="2">2.7.13.3</ecNumber>
    </recommendedName>
</protein>
<dbReference type="PROSITE" id="PS50113">
    <property type="entry name" value="PAC"/>
    <property type="match status" value="1"/>
</dbReference>
<dbReference type="SMART" id="SM00387">
    <property type="entry name" value="HATPase_c"/>
    <property type="match status" value="1"/>
</dbReference>
<evidence type="ECO:0000259" key="7">
    <source>
        <dbReference type="PROSITE" id="PS50113"/>
    </source>
</evidence>
<dbReference type="AlphaFoldDB" id="A0A2C9ZZM7"/>
<keyword evidence="9" id="KW-1185">Reference proteome</keyword>
<feature type="domain" description="PAC" evidence="7">
    <location>
        <begin position="597"/>
        <end position="650"/>
    </location>
</feature>
<dbReference type="PROSITE" id="PS50005">
    <property type="entry name" value="TPR"/>
    <property type="match status" value="2"/>
</dbReference>
<dbReference type="EC" id="2.7.13.3" evidence="2"/>
<dbReference type="Gene3D" id="3.30.565.10">
    <property type="entry name" value="Histidine kinase-like ATPase, C-terminal domain"/>
    <property type="match status" value="1"/>
</dbReference>
<keyword evidence="5" id="KW-0472">Membrane</keyword>
<evidence type="ECO:0000256" key="2">
    <source>
        <dbReference type="ARBA" id="ARBA00012438"/>
    </source>
</evidence>
<dbReference type="SUPFAM" id="SSF55874">
    <property type="entry name" value="ATPase domain of HSP90 chaperone/DNA topoisomerase II/histidine kinase"/>
    <property type="match status" value="1"/>
</dbReference>
<feature type="transmembrane region" description="Helical" evidence="5">
    <location>
        <begin position="483"/>
        <end position="503"/>
    </location>
</feature>
<dbReference type="InterPro" id="IPR000014">
    <property type="entry name" value="PAS"/>
</dbReference>
<dbReference type="GO" id="GO:0004673">
    <property type="term" value="F:protein histidine kinase activity"/>
    <property type="evidence" value="ECO:0007669"/>
    <property type="project" value="UniProtKB-EC"/>
</dbReference>
<keyword evidence="3" id="KW-0802">TPR repeat</keyword>
<sequence>MTPITLLRSSFFILTLLCCICVSAKSIEVYEKQIDQAQGAEKLELIINFLADYSRYSAKKAISYSEYALIALEQTPNAVQEAKVYAYLALAYNYLENQAEALPLAEQSLSIAQRINHQELQILAYETKSTIQLDLRLHENALESLTSAMDIAEQANNTLKLAHLIAQRGTVYRYMGDHELSLKDYLTALEIYRFKENKEKTAQALGNVGSLYRRSGDFETALKYQLESLMLKQDLGDIRALSIQYNNTAIIYKDIGDYDNAIELHLKSLELKKQLNYQRGMVFSYNNLGETSRLAGKIDDALIYLNKAKSLADSLGNQELQGSSNLYLGRLYLDENQLTSSERYLSQALMIFNTTQEISRLAETHLAIGKLRFAQNNYQAAVEQVERSIVYAEKSEKSIVILAAYQALSEFNESMKNYQQALFYFKKYTAKHDKIFSKQAQLRTGALRVEFEVDQKQREIETLTNKNTISNLKLAQEESEKNTVLLVSLLIFLAMLFGAFLLIKHKQDQAQAKVLSAIKAGKERLKLALWGSGDELWDWNLVTGTISRENTFNNTTLPQDRIGSSMNAMQSNIHPEDFERVKTLFEQHLAGDNSTFFEASYRIKNTFGEWVWVLDRGKAVERDDTGRATRISGTLRDISALKQQEIALIEFNNELELRVEKRTADLQATNSELSLTLAALTDTQEKLVEVEKMASLGSLITGIAHEMNTPIGTCVTASSVLNEVIDDIAARVDSNQLSKEKLKNSLVQLKNSETLITKNIHKSADLILQFKQIANTDPTVSEFCLSSMFAQKIQLFEKQHAPNVALHFDCNCTITVTSFAMSFDMILDILLLNSLQHGHNQDKQLNISVSLIKDDTHLRIIYQDDGEGIADQVAGKIFEPFFTTKRNQGNIGLGLHIVYNQVTQQLKGHIQFEQKSPQGVIFRIAIPHTLS</sequence>
<evidence type="ECO:0000256" key="5">
    <source>
        <dbReference type="SAM" id="Phobius"/>
    </source>
</evidence>
<organism evidence="8 9">
    <name type="scientific">Pseudoalteromonas ulvae</name>
    <dbReference type="NCBI Taxonomy" id="107327"/>
    <lineage>
        <taxon>Bacteria</taxon>
        <taxon>Pseudomonadati</taxon>
        <taxon>Pseudomonadota</taxon>
        <taxon>Gammaproteobacteria</taxon>
        <taxon>Alteromonadales</taxon>
        <taxon>Pseudoalteromonadaceae</taxon>
        <taxon>Pseudoalteromonas</taxon>
    </lineage>
</organism>
<dbReference type="InterPro" id="IPR011990">
    <property type="entry name" value="TPR-like_helical_dom_sf"/>
</dbReference>
<evidence type="ECO:0000256" key="1">
    <source>
        <dbReference type="ARBA" id="ARBA00000085"/>
    </source>
</evidence>
<accession>A0A2C9ZZM7</accession>
<dbReference type="Proteomes" id="UP000194841">
    <property type="component" value="Unassembled WGS sequence"/>
</dbReference>
<dbReference type="SUPFAM" id="SSF55785">
    <property type="entry name" value="PYP-like sensor domain (PAS domain)"/>
    <property type="match status" value="1"/>
</dbReference>
<reference evidence="8 9" key="1">
    <citation type="submission" date="2017-02" db="EMBL/GenBank/DDBJ databases">
        <title>Pseudoalteromonas ulvae TC14 Genome.</title>
        <authorList>
            <person name="Molmeret M."/>
        </authorList>
    </citation>
    <scope>NUCLEOTIDE SEQUENCE [LARGE SCALE GENOMIC DNA]</scope>
    <source>
        <strain evidence="8">TC14</strain>
    </source>
</reference>
<feature type="repeat" description="TPR" evidence="3">
    <location>
        <begin position="202"/>
        <end position="235"/>
    </location>
</feature>
<dbReference type="PRINTS" id="PR00344">
    <property type="entry name" value="BCTRLSENSOR"/>
</dbReference>
<dbReference type="InterPro" id="IPR004358">
    <property type="entry name" value="Sig_transdc_His_kin-like_C"/>
</dbReference>
<dbReference type="Gene3D" id="1.25.40.10">
    <property type="entry name" value="Tetratricopeptide repeat domain"/>
    <property type="match status" value="3"/>
</dbReference>
<keyword evidence="4" id="KW-0175">Coiled coil</keyword>
<feature type="domain" description="Histidine kinase" evidence="6">
    <location>
        <begin position="702"/>
        <end position="930"/>
    </location>
</feature>
<dbReference type="SUPFAM" id="SSF48452">
    <property type="entry name" value="TPR-like"/>
    <property type="match status" value="2"/>
</dbReference>
<dbReference type="CDD" id="cd00075">
    <property type="entry name" value="HATPase"/>
    <property type="match status" value="1"/>
</dbReference>
<dbReference type="NCBIfam" id="TIGR00229">
    <property type="entry name" value="sensory_box"/>
    <property type="match status" value="1"/>
</dbReference>
<dbReference type="Pfam" id="PF13374">
    <property type="entry name" value="TPR_10"/>
    <property type="match status" value="1"/>
</dbReference>
<dbReference type="EMBL" id="MWPV01000007">
    <property type="protein sequence ID" value="OUL56224.1"/>
    <property type="molecule type" value="Genomic_DNA"/>
</dbReference>
<dbReference type="InterPro" id="IPR019734">
    <property type="entry name" value="TPR_rpt"/>
</dbReference>
<dbReference type="InterPro" id="IPR005467">
    <property type="entry name" value="His_kinase_dom"/>
</dbReference>
<dbReference type="OrthoDB" id="6276793at2"/>
<dbReference type="InterPro" id="IPR013655">
    <property type="entry name" value="PAS_fold_3"/>
</dbReference>
<dbReference type="PROSITE" id="PS50109">
    <property type="entry name" value="HIS_KIN"/>
    <property type="match status" value="1"/>
</dbReference>
<evidence type="ECO:0000259" key="6">
    <source>
        <dbReference type="PROSITE" id="PS50109"/>
    </source>
</evidence>
<dbReference type="CDD" id="cd00130">
    <property type="entry name" value="PAS"/>
    <property type="match status" value="1"/>
</dbReference>
<gene>
    <name evidence="8" type="ORF">B1199_19120</name>
</gene>